<feature type="domain" description="Zinc finger CGNR" evidence="1">
    <location>
        <begin position="158"/>
        <end position="199"/>
    </location>
</feature>
<accession>A0A1N7PNV7</accession>
<sequence length="203" mass="24120">MQNHTRVEQLNPNHIPDMPIIGGNLALDFINTVEHWNMGPYKEYLAIVPDWVDWLKRQQLIDNNQKISGGEKELSLIRKQRNQLYSIVKNYLDNQSIHSSDLSLINQRLQDAYSNRLTVFENERFIYKWSYDPEKALSYLQPIFISLKSLLHKLPSKRLKACSECGWLFWDNTRSSTKKWCDMKFCGSRSKSREHYHRKKKNS</sequence>
<dbReference type="EMBL" id="FTOP01000018">
    <property type="protein sequence ID" value="SIT12160.1"/>
    <property type="molecule type" value="Genomic_DNA"/>
</dbReference>
<dbReference type="InterPro" id="IPR021005">
    <property type="entry name" value="Znf_CGNR"/>
</dbReference>
<evidence type="ECO:0000313" key="3">
    <source>
        <dbReference type="Proteomes" id="UP000186026"/>
    </source>
</evidence>
<gene>
    <name evidence="2" type="ORF">SAMN05421761_11848</name>
</gene>
<dbReference type="RefSeq" id="WP_076502785.1">
    <property type="nucleotide sequence ID" value="NZ_FTOP01000018.1"/>
</dbReference>
<protein>
    <submittedName>
        <fullName evidence="2">Putative stress-induced transcription regulator</fullName>
    </submittedName>
</protein>
<dbReference type="Pfam" id="PF07336">
    <property type="entry name" value="ABATE"/>
    <property type="match status" value="1"/>
</dbReference>
<dbReference type="PANTHER" id="PTHR35525:SF3">
    <property type="entry name" value="BLL6575 PROTEIN"/>
    <property type="match status" value="1"/>
</dbReference>
<evidence type="ECO:0000259" key="1">
    <source>
        <dbReference type="Pfam" id="PF11706"/>
    </source>
</evidence>
<dbReference type="STRING" id="529505.SAMN05421761_11848"/>
<organism evidence="2 3">
    <name type="scientific">Belliella pelovolcani</name>
    <dbReference type="NCBI Taxonomy" id="529505"/>
    <lineage>
        <taxon>Bacteria</taxon>
        <taxon>Pseudomonadati</taxon>
        <taxon>Bacteroidota</taxon>
        <taxon>Cytophagia</taxon>
        <taxon>Cytophagales</taxon>
        <taxon>Cyclobacteriaceae</taxon>
        <taxon>Belliella</taxon>
    </lineage>
</organism>
<dbReference type="Pfam" id="PF11706">
    <property type="entry name" value="zf-CGNR"/>
    <property type="match status" value="1"/>
</dbReference>
<name>A0A1N7PNV7_9BACT</name>
<evidence type="ECO:0000313" key="2">
    <source>
        <dbReference type="EMBL" id="SIT12160.1"/>
    </source>
</evidence>
<proteinExistence type="predicted"/>
<dbReference type="InterPro" id="IPR023286">
    <property type="entry name" value="ABATE_dom_sf"/>
</dbReference>
<dbReference type="AlphaFoldDB" id="A0A1N7PNV7"/>
<dbReference type="InterPro" id="IPR010852">
    <property type="entry name" value="ABATE"/>
</dbReference>
<reference evidence="3" key="1">
    <citation type="submission" date="2017-01" db="EMBL/GenBank/DDBJ databases">
        <authorList>
            <person name="Varghese N."/>
            <person name="Submissions S."/>
        </authorList>
    </citation>
    <scope>NUCLEOTIDE SEQUENCE [LARGE SCALE GENOMIC DNA]</scope>
    <source>
        <strain evidence="3">DSM 46698</strain>
    </source>
</reference>
<dbReference type="PANTHER" id="PTHR35525">
    <property type="entry name" value="BLL6575 PROTEIN"/>
    <property type="match status" value="1"/>
</dbReference>
<keyword evidence="3" id="KW-1185">Reference proteome</keyword>
<dbReference type="Proteomes" id="UP000186026">
    <property type="component" value="Unassembled WGS sequence"/>
</dbReference>
<dbReference type="Gene3D" id="1.10.3300.10">
    <property type="entry name" value="Jann2411-like domain"/>
    <property type="match status" value="1"/>
</dbReference>
<dbReference type="SUPFAM" id="SSF160904">
    <property type="entry name" value="Jann2411-like"/>
    <property type="match status" value="1"/>
</dbReference>
<dbReference type="OrthoDB" id="123307at2"/>